<evidence type="ECO:0000313" key="2">
    <source>
        <dbReference type="EMBL" id="CAB4996723.1"/>
    </source>
</evidence>
<proteinExistence type="predicted"/>
<dbReference type="PANTHER" id="PTHR33221">
    <property type="entry name" value="WINGED HELIX-TURN-HELIX TRANSCRIPTIONAL REGULATOR, RRF2 FAMILY"/>
    <property type="match status" value="1"/>
</dbReference>
<dbReference type="InterPro" id="IPR036388">
    <property type="entry name" value="WH-like_DNA-bd_sf"/>
</dbReference>
<name>A0A6J7P0X8_9ZZZZ</name>
<evidence type="ECO:0000256" key="1">
    <source>
        <dbReference type="ARBA" id="ARBA00023125"/>
    </source>
</evidence>
<dbReference type="Gene3D" id="1.10.10.10">
    <property type="entry name" value="Winged helix-like DNA-binding domain superfamily/Winged helix DNA-binding domain"/>
    <property type="match status" value="1"/>
</dbReference>
<accession>A0A6J7P0X8</accession>
<dbReference type="EMBL" id="CAFBOG010000247">
    <property type="protein sequence ID" value="CAB4996723.1"/>
    <property type="molecule type" value="Genomic_DNA"/>
</dbReference>
<dbReference type="NCBIfam" id="TIGR00738">
    <property type="entry name" value="rrf2_super"/>
    <property type="match status" value="1"/>
</dbReference>
<dbReference type="PANTHER" id="PTHR33221:SF5">
    <property type="entry name" value="HTH-TYPE TRANSCRIPTIONAL REGULATOR ISCR"/>
    <property type="match status" value="1"/>
</dbReference>
<dbReference type="SUPFAM" id="SSF46785">
    <property type="entry name" value="Winged helix' DNA-binding domain"/>
    <property type="match status" value="1"/>
</dbReference>
<dbReference type="InterPro" id="IPR036390">
    <property type="entry name" value="WH_DNA-bd_sf"/>
</dbReference>
<dbReference type="GO" id="GO:0003700">
    <property type="term" value="F:DNA-binding transcription factor activity"/>
    <property type="evidence" value="ECO:0007669"/>
    <property type="project" value="TreeGrafter"/>
</dbReference>
<protein>
    <submittedName>
        <fullName evidence="2">Unannotated protein</fullName>
    </submittedName>
</protein>
<reference evidence="2" key="1">
    <citation type="submission" date="2020-05" db="EMBL/GenBank/DDBJ databases">
        <authorList>
            <person name="Chiriac C."/>
            <person name="Salcher M."/>
            <person name="Ghai R."/>
            <person name="Kavagutti S V."/>
        </authorList>
    </citation>
    <scope>NUCLEOTIDE SEQUENCE</scope>
</reference>
<gene>
    <name evidence="2" type="ORF">UFOPK3914_01901</name>
</gene>
<dbReference type="AlphaFoldDB" id="A0A6J7P0X8"/>
<dbReference type="GO" id="GO:0005829">
    <property type="term" value="C:cytosol"/>
    <property type="evidence" value="ECO:0007669"/>
    <property type="project" value="TreeGrafter"/>
</dbReference>
<dbReference type="PROSITE" id="PS51197">
    <property type="entry name" value="HTH_RRF2_2"/>
    <property type="match status" value="1"/>
</dbReference>
<dbReference type="GO" id="GO:0003677">
    <property type="term" value="F:DNA binding"/>
    <property type="evidence" value="ECO:0007669"/>
    <property type="project" value="UniProtKB-KW"/>
</dbReference>
<sequence>MRISAKVDYAVRACVELAQSFDQDAASPRTGEELGSAQQIPKKYLENILAELRRAEIVRSQRGPVGGYWLASAPHTITIADVIRAVEGPLADVRGVAPEELRYEGPAKALEQVWVATRASLRLVLEGVTLADIMNDSLPDNLQLLLESPGAWERR</sequence>
<dbReference type="Pfam" id="PF02082">
    <property type="entry name" value="Rrf2"/>
    <property type="match status" value="1"/>
</dbReference>
<dbReference type="InterPro" id="IPR000944">
    <property type="entry name" value="Tscrpt_reg_Rrf2"/>
</dbReference>
<organism evidence="2">
    <name type="scientific">freshwater metagenome</name>
    <dbReference type="NCBI Taxonomy" id="449393"/>
    <lineage>
        <taxon>unclassified sequences</taxon>
        <taxon>metagenomes</taxon>
        <taxon>ecological metagenomes</taxon>
    </lineage>
</organism>
<keyword evidence="1" id="KW-0238">DNA-binding</keyword>